<dbReference type="Gene3D" id="2.60.40.10">
    <property type="entry name" value="Immunoglobulins"/>
    <property type="match status" value="2"/>
</dbReference>
<feature type="domain" description="Ig-like" evidence="2">
    <location>
        <begin position="7"/>
        <end position="123"/>
    </location>
</feature>
<gene>
    <name evidence="3" type="ORF">JD844_015183</name>
</gene>
<dbReference type="InterPro" id="IPR036179">
    <property type="entry name" value="Ig-like_dom_sf"/>
</dbReference>
<evidence type="ECO:0000313" key="3">
    <source>
        <dbReference type="EMBL" id="KAH0625601.1"/>
    </source>
</evidence>
<dbReference type="Proteomes" id="UP000826234">
    <property type="component" value="Unassembled WGS sequence"/>
</dbReference>
<proteinExistence type="predicted"/>
<dbReference type="SUPFAM" id="SSF48726">
    <property type="entry name" value="Immunoglobulin"/>
    <property type="match status" value="2"/>
</dbReference>
<dbReference type="InterPro" id="IPR050150">
    <property type="entry name" value="IgV_Light_Chain"/>
</dbReference>
<dbReference type="PROSITE" id="PS50835">
    <property type="entry name" value="IG_LIKE"/>
    <property type="match status" value="2"/>
</dbReference>
<dbReference type="InterPro" id="IPR013106">
    <property type="entry name" value="Ig_V-set"/>
</dbReference>
<accession>A0ABQ7T858</accession>
<feature type="domain" description="Ig-like" evidence="2">
    <location>
        <begin position="137"/>
        <end position="212"/>
    </location>
</feature>
<name>A0ABQ7T858_PHRPL</name>
<dbReference type="InterPro" id="IPR007110">
    <property type="entry name" value="Ig-like_dom"/>
</dbReference>
<feature type="chain" id="PRO_5045083216" description="Ig-like domain-containing protein" evidence="1">
    <location>
        <begin position="21"/>
        <end position="239"/>
    </location>
</feature>
<organism evidence="3 4">
    <name type="scientific">Phrynosoma platyrhinos</name>
    <name type="common">Desert horned lizard</name>
    <dbReference type="NCBI Taxonomy" id="52577"/>
    <lineage>
        <taxon>Eukaryota</taxon>
        <taxon>Metazoa</taxon>
        <taxon>Chordata</taxon>
        <taxon>Craniata</taxon>
        <taxon>Vertebrata</taxon>
        <taxon>Euteleostomi</taxon>
        <taxon>Lepidosauria</taxon>
        <taxon>Squamata</taxon>
        <taxon>Bifurcata</taxon>
        <taxon>Unidentata</taxon>
        <taxon>Episquamata</taxon>
        <taxon>Toxicofera</taxon>
        <taxon>Iguania</taxon>
        <taxon>Phrynosomatidae</taxon>
        <taxon>Phrynosomatinae</taxon>
        <taxon>Phrynosoma</taxon>
    </lineage>
</organism>
<dbReference type="PANTHER" id="PTHR23267">
    <property type="entry name" value="IMMUNOGLOBULIN LIGHT CHAIN"/>
    <property type="match status" value="1"/>
</dbReference>
<dbReference type="SMART" id="SM00409">
    <property type="entry name" value="IG"/>
    <property type="match status" value="2"/>
</dbReference>
<dbReference type="InterPro" id="IPR003599">
    <property type="entry name" value="Ig_sub"/>
</dbReference>
<sequence>MARPLLPFLLLAHCIGFSSQSALTQSGLVSVGLEETATISCTLQGVEFISSVYPSWYQQKPGKPPRLLIYKSREKASGVPQRFSGETSGNTATLTIVRVQAEDEGDYFCAVWHNSMFHRPSVQQLQTLKDPESVAAGGTVTLSCRSNSGNIGDGNYPWWAQQKPGSKPRTLIYSTSSRPSDVPARFSGSRAGNVMSLTITEALAEDEGIYFCAMWTGSQCTVVHSDGEVRQKPNSFAFY</sequence>
<reference evidence="3 4" key="1">
    <citation type="journal article" date="2022" name="Gigascience">
        <title>A chromosome-level genome assembly and annotation of the desert horned lizard, Phrynosoma platyrhinos, provides insight into chromosomal rearrangements among reptiles.</title>
        <authorList>
            <person name="Koochekian N."/>
            <person name="Ascanio A."/>
            <person name="Farleigh K."/>
            <person name="Card D.C."/>
            <person name="Schield D.R."/>
            <person name="Castoe T.A."/>
            <person name="Jezkova T."/>
        </authorList>
    </citation>
    <scope>NUCLEOTIDE SEQUENCE [LARGE SCALE GENOMIC DNA]</scope>
    <source>
        <strain evidence="3">NK-2021</strain>
    </source>
</reference>
<dbReference type="InterPro" id="IPR013783">
    <property type="entry name" value="Ig-like_fold"/>
</dbReference>
<protein>
    <recommendedName>
        <fullName evidence="2">Ig-like domain-containing protein</fullName>
    </recommendedName>
</protein>
<evidence type="ECO:0000259" key="2">
    <source>
        <dbReference type="PROSITE" id="PS50835"/>
    </source>
</evidence>
<dbReference type="Pfam" id="PF07686">
    <property type="entry name" value="V-set"/>
    <property type="match status" value="2"/>
</dbReference>
<dbReference type="SMART" id="SM00406">
    <property type="entry name" value="IGv"/>
    <property type="match status" value="2"/>
</dbReference>
<keyword evidence="1" id="KW-0732">Signal</keyword>
<evidence type="ECO:0000256" key="1">
    <source>
        <dbReference type="SAM" id="SignalP"/>
    </source>
</evidence>
<comment type="caution">
    <text evidence="3">The sequence shown here is derived from an EMBL/GenBank/DDBJ whole genome shotgun (WGS) entry which is preliminary data.</text>
</comment>
<keyword evidence="4" id="KW-1185">Reference proteome</keyword>
<feature type="signal peptide" evidence="1">
    <location>
        <begin position="1"/>
        <end position="20"/>
    </location>
</feature>
<evidence type="ECO:0000313" key="4">
    <source>
        <dbReference type="Proteomes" id="UP000826234"/>
    </source>
</evidence>
<dbReference type="EMBL" id="JAIPUX010001211">
    <property type="protein sequence ID" value="KAH0625601.1"/>
    <property type="molecule type" value="Genomic_DNA"/>
</dbReference>